<dbReference type="Proteomes" id="UP000610746">
    <property type="component" value="Unassembled WGS sequence"/>
</dbReference>
<evidence type="ECO:0000256" key="5">
    <source>
        <dbReference type="ARBA" id="ARBA00023002"/>
    </source>
</evidence>
<keyword evidence="2" id="KW-0285">Flavoprotein</keyword>
<sequence length="353" mass="39502">MKDSILYSPIKFRNLELKNRWVMSPMCMYSATEGFPNDFHFVHYGSRAQGGTGLIIVEASGVVPEGRITNKCTGIWNDEQAKFFSKINKFIHDNSESKTGIQLSHAGRKSSTWKSEQLSLENGGWETFSASNIPYNEEERSPTALSILEIKNLVQEFKNSAKRSIDAGFDLIEIHAAHGYLIHQFLSPLSNVRTDEYGGSFENRIRFLVEIVDAINEVLDENHPLFVRISATEYSENGWDLEESVALSQILKTKNVDLVDVSSGGNIHGAKISVFDGYQVPFSAKIKSESSINTGAVGLITNAEQAEEILQKNEADLIFVARELLRNPYLAIEAAFENEASCFFPKQYSRAKI</sequence>
<keyword evidence="5" id="KW-0560">Oxidoreductase</keyword>
<gene>
    <name evidence="7" type="ORF">HNQ03_002167</name>
</gene>
<dbReference type="CDD" id="cd02932">
    <property type="entry name" value="OYE_YqiM_FMN"/>
    <property type="match status" value="1"/>
</dbReference>
<proteinExistence type="predicted"/>
<comment type="cofactor">
    <cofactor evidence="1">
        <name>FMN</name>
        <dbReference type="ChEBI" id="CHEBI:58210"/>
    </cofactor>
</comment>
<dbReference type="InterPro" id="IPR044152">
    <property type="entry name" value="YqjM-like"/>
</dbReference>
<evidence type="ECO:0000256" key="1">
    <source>
        <dbReference type="ARBA" id="ARBA00001917"/>
    </source>
</evidence>
<dbReference type="Gene3D" id="3.20.20.70">
    <property type="entry name" value="Aldolase class I"/>
    <property type="match status" value="1"/>
</dbReference>
<comment type="caution">
    <text evidence="7">The sequence shown here is derived from an EMBL/GenBank/DDBJ whole genome shotgun (WGS) entry which is preliminary data.</text>
</comment>
<dbReference type="GO" id="GO:0050661">
    <property type="term" value="F:NADP binding"/>
    <property type="evidence" value="ECO:0007669"/>
    <property type="project" value="InterPro"/>
</dbReference>
<dbReference type="AlphaFoldDB" id="A0A8J8G8W3"/>
<evidence type="ECO:0000259" key="6">
    <source>
        <dbReference type="Pfam" id="PF00724"/>
    </source>
</evidence>
<feature type="domain" description="NADH:flavin oxidoreductase/NADH oxidase N-terminal" evidence="6">
    <location>
        <begin position="6"/>
        <end position="333"/>
    </location>
</feature>
<evidence type="ECO:0000256" key="2">
    <source>
        <dbReference type="ARBA" id="ARBA00022630"/>
    </source>
</evidence>
<dbReference type="PANTHER" id="PTHR43303">
    <property type="entry name" value="NADPH DEHYDROGENASE C23G7.10C-RELATED"/>
    <property type="match status" value="1"/>
</dbReference>
<name>A0A8J8G8W3_9FLAO</name>
<keyword evidence="4" id="KW-0521">NADP</keyword>
<keyword evidence="3" id="KW-0288">FMN</keyword>
<dbReference type="Pfam" id="PF00724">
    <property type="entry name" value="Oxidored_FMN"/>
    <property type="match status" value="1"/>
</dbReference>
<organism evidence="7 8">
    <name type="scientific">Frigoriflavimonas asaccharolytica</name>
    <dbReference type="NCBI Taxonomy" id="2735899"/>
    <lineage>
        <taxon>Bacteria</taxon>
        <taxon>Pseudomonadati</taxon>
        <taxon>Bacteroidota</taxon>
        <taxon>Flavobacteriia</taxon>
        <taxon>Flavobacteriales</taxon>
        <taxon>Weeksellaceae</taxon>
        <taxon>Frigoriflavimonas</taxon>
    </lineage>
</organism>
<dbReference type="EMBL" id="JABSNO010000016">
    <property type="protein sequence ID" value="NRS93081.1"/>
    <property type="molecule type" value="Genomic_DNA"/>
</dbReference>
<dbReference type="InterPro" id="IPR001155">
    <property type="entry name" value="OxRdtase_FMN_N"/>
</dbReference>
<evidence type="ECO:0000256" key="4">
    <source>
        <dbReference type="ARBA" id="ARBA00022857"/>
    </source>
</evidence>
<dbReference type="GO" id="GO:0010181">
    <property type="term" value="F:FMN binding"/>
    <property type="evidence" value="ECO:0007669"/>
    <property type="project" value="InterPro"/>
</dbReference>
<reference evidence="7" key="1">
    <citation type="submission" date="2020-05" db="EMBL/GenBank/DDBJ databases">
        <title>Genomic Encyclopedia of Type Strains, Phase IV (KMG-V): Genome sequencing to study the core and pangenomes of soil and plant-associated prokaryotes.</title>
        <authorList>
            <person name="Whitman W."/>
        </authorList>
    </citation>
    <scope>NUCLEOTIDE SEQUENCE</scope>
    <source>
        <strain evidence="7">16F</strain>
    </source>
</reference>
<keyword evidence="8" id="KW-1185">Reference proteome</keyword>
<evidence type="ECO:0000313" key="8">
    <source>
        <dbReference type="Proteomes" id="UP000610746"/>
    </source>
</evidence>
<protein>
    <submittedName>
        <fullName evidence="7">2,4-dienoyl-CoA reductase-like NADH-dependent reductase (Old Yellow Enzyme family)</fullName>
    </submittedName>
</protein>
<dbReference type="NCBIfam" id="NF010047">
    <property type="entry name" value="PRK13523.1"/>
    <property type="match status" value="1"/>
</dbReference>
<dbReference type="PANTHER" id="PTHR43303:SF4">
    <property type="entry name" value="NADPH DEHYDROGENASE C23G7.10C-RELATED"/>
    <property type="match status" value="1"/>
</dbReference>
<accession>A0A8J8G8W3</accession>
<evidence type="ECO:0000313" key="7">
    <source>
        <dbReference type="EMBL" id="NRS93081.1"/>
    </source>
</evidence>
<dbReference type="RefSeq" id="WP_194305185.1">
    <property type="nucleotide sequence ID" value="NZ_JABSNO010000016.1"/>
</dbReference>
<dbReference type="GO" id="GO:0003959">
    <property type="term" value="F:NADPH dehydrogenase activity"/>
    <property type="evidence" value="ECO:0007669"/>
    <property type="project" value="InterPro"/>
</dbReference>
<dbReference type="InterPro" id="IPR013785">
    <property type="entry name" value="Aldolase_TIM"/>
</dbReference>
<evidence type="ECO:0000256" key="3">
    <source>
        <dbReference type="ARBA" id="ARBA00022643"/>
    </source>
</evidence>
<dbReference type="SUPFAM" id="SSF51395">
    <property type="entry name" value="FMN-linked oxidoreductases"/>
    <property type="match status" value="1"/>
</dbReference>